<dbReference type="SUPFAM" id="SSF52172">
    <property type="entry name" value="CheY-like"/>
    <property type="match status" value="2"/>
</dbReference>
<keyword evidence="4" id="KW-1003">Cell membrane</keyword>
<evidence type="ECO:0000256" key="8">
    <source>
        <dbReference type="ARBA" id="ARBA00022840"/>
    </source>
</evidence>
<keyword evidence="8" id="KW-0067">ATP-binding</keyword>
<dbReference type="RefSeq" id="WP_284194793.1">
    <property type="nucleotide sequence ID" value="NZ_BSOG01000001.1"/>
</dbReference>
<dbReference type="InterPro" id="IPR004358">
    <property type="entry name" value="Sig_transdc_His_kin-like_C"/>
</dbReference>
<evidence type="ECO:0000256" key="11">
    <source>
        <dbReference type="ARBA" id="ARBA00023136"/>
    </source>
</evidence>
<evidence type="ECO:0000256" key="2">
    <source>
        <dbReference type="ARBA" id="ARBA00004651"/>
    </source>
</evidence>
<dbReference type="InterPro" id="IPR005467">
    <property type="entry name" value="His_kinase_dom"/>
</dbReference>
<dbReference type="Gene3D" id="3.40.50.2300">
    <property type="match status" value="2"/>
</dbReference>
<reference evidence="19" key="1">
    <citation type="journal article" date="2019" name="Int. J. Syst. Evol. Microbiol.">
        <title>The Global Catalogue of Microorganisms (GCM) 10K type strain sequencing project: providing services to taxonomists for standard genome sequencing and annotation.</title>
        <authorList>
            <consortium name="The Broad Institute Genomics Platform"/>
            <consortium name="The Broad Institute Genome Sequencing Center for Infectious Disease"/>
            <person name="Wu L."/>
            <person name="Ma J."/>
        </authorList>
    </citation>
    <scope>NUCLEOTIDE SEQUENCE [LARGE SCALE GENOMIC DNA]</scope>
    <source>
        <strain evidence="19">NBRC 110044</strain>
    </source>
</reference>
<dbReference type="SMART" id="SM00448">
    <property type="entry name" value="REC"/>
    <property type="match status" value="2"/>
</dbReference>
<evidence type="ECO:0000259" key="16">
    <source>
        <dbReference type="PROSITE" id="PS50110"/>
    </source>
</evidence>
<evidence type="ECO:0000259" key="15">
    <source>
        <dbReference type="PROSITE" id="PS50109"/>
    </source>
</evidence>
<dbReference type="Pfam" id="PF02518">
    <property type="entry name" value="HATPase_c"/>
    <property type="match status" value="1"/>
</dbReference>
<comment type="catalytic activity">
    <reaction evidence="1">
        <text>ATP + protein L-histidine = ADP + protein N-phospho-L-histidine.</text>
        <dbReference type="EC" id="2.7.13.3"/>
    </reaction>
</comment>
<sequence length="1160" mass="127341">MRRADVVPGRVAIEGAGTVCAMPLEDYPAPDGLAPPKNMSVHSSYHRPFHSVLHCLLVLCLCMAAAMAAESPMLALSQDDPDAVLLTSYIEVLEDPSRSLSLMDVQRPEYASRFETRPTKGDALNFGLSDSAWWLRVKLRNTGKQPDSRLLEIAYAHHEKIEFFMPLPGQGYSMLLSGSGLRFADRPYANRFYVLPLTVPAGAEQTYYLKLESESSMDIPIRLWRSAAFAEHERRDYMGQAWYFGMVMAMGLFNLLLFVALRDQSYLLYVCFITSAAMSLACYNGVAYEFLWPNSPAWSKVSTMIGFATTCIMLLLFMRRLLETARNVPVLDKVLLGVVGLHLLQIIGFLYSFRTTIMPAIALDSATMLLVLAVGIVCLIRQQRSAAYFVVAFSVLLLAATMTGLRSFGLLPTNFITVNGMQFGSALEMLLLAFALADRFNSIRLEKEKAQAEALAVNQELVETLQSSERVLEERVEQRTHELMEANDRLLEQEGALRRAMLVAENASKLKSEFLANMSHEIRTPMNAVIGMAYLALKTELTAKQHDYVSKIHRAGVSLLAVLNDVLDFTKIEAGKLEMENVEFSLDEVLSNVANVTGQKAQDKSLEYLFQVPPNIPRHLMGDPLRLGQVLINLANNAIKFTERGEIHLSCRLISHHAGGVTLEFAVRDSGIGMTPQQAAQLFQPFTQADGSTTRKYGGTGLGLTICKRLVNMMGGEISLESEVGIGSTFRFTANFGIARDTKPAPSARPVALQGLRALVADDNPVACEILADALLNLSIGADTARDGAEALLAIHDADADEPYDVVFCDWKMPRLDGIEVAEALNRAQLRHPPKFVLVTAFGREEIRQHAEAAAVDGFLLKPINLSSLVDTLMPLFDSADQRDFKPAAADGLPRWPGYKVLLAEDNEINQQIAVELLQTEGFVVDIAGTGREALTLLHAHPADYYSLVLMDVQMPEMDGHEATIKIRQEARFNRLPVLAMTAHALVEERERCLREGMQDCITKPVDPDMMFRTIAQWLTPGVAVPAQSLASSTTATEAAAPVGEAVVQLLGFDTATALERMGGRVEFYHRMLAKLPSALKHTVADLEAALRDGDRATAERLAHTTLGVAGNIGAVELAELAAQMESALRKGSETPTLLLAFEAAIDSALAQVEQHFPAA</sequence>
<dbReference type="InterPro" id="IPR008207">
    <property type="entry name" value="Sig_transdc_His_kin_Hpt_dom"/>
</dbReference>
<comment type="caution">
    <text evidence="18">The sequence shown here is derived from an EMBL/GenBank/DDBJ whole genome shotgun (WGS) entry which is preliminary data.</text>
</comment>
<dbReference type="EC" id="2.7.13.3" evidence="3"/>
<organism evidence="18 19">
    <name type="scientific">Chitinimonas prasina</name>
    <dbReference type="NCBI Taxonomy" id="1434937"/>
    <lineage>
        <taxon>Bacteria</taxon>
        <taxon>Pseudomonadati</taxon>
        <taxon>Pseudomonadota</taxon>
        <taxon>Betaproteobacteria</taxon>
        <taxon>Neisseriales</taxon>
        <taxon>Chitinibacteraceae</taxon>
        <taxon>Chitinimonas</taxon>
    </lineage>
</organism>
<dbReference type="PROSITE" id="PS50894">
    <property type="entry name" value="HPT"/>
    <property type="match status" value="1"/>
</dbReference>
<dbReference type="SMART" id="SM00387">
    <property type="entry name" value="HATPase_c"/>
    <property type="match status" value="1"/>
</dbReference>
<dbReference type="InterPro" id="IPR011622">
    <property type="entry name" value="7TMR_DISM_rcpt_extracell_dom2"/>
</dbReference>
<dbReference type="CDD" id="cd17546">
    <property type="entry name" value="REC_hyHK_CKI1_RcsC-like"/>
    <property type="match status" value="2"/>
</dbReference>
<evidence type="ECO:0000256" key="14">
    <source>
        <dbReference type="SAM" id="Phobius"/>
    </source>
</evidence>
<evidence type="ECO:0000256" key="5">
    <source>
        <dbReference type="ARBA" id="ARBA00022553"/>
    </source>
</evidence>
<dbReference type="SMART" id="SM00388">
    <property type="entry name" value="HisKA"/>
    <property type="match status" value="1"/>
</dbReference>
<dbReference type="SUPFAM" id="SSF55874">
    <property type="entry name" value="ATPase domain of HSP90 chaperone/DNA topoisomerase II/histidine kinase"/>
    <property type="match status" value="1"/>
</dbReference>
<keyword evidence="10" id="KW-0902">Two-component regulatory system</keyword>
<dbReference type="Pfam" id="PF00072">
    <property type="entry name" value="Response_reg"/>
    <property type="match status" value="2"/>
</dbReference>
<dbReference type="Gene3D" id="3.30.565.10">
    <property type="entry name" value="Histidine kinase-like ATPase, C-terminal domain"/>
    <property type="match status" value="1"/>
</dbReference>
<dbReference type="Gene3D" id="1.10.287.130">
    <property type="match status" value="1"/>
</dbReference>
<dbReference type="InterPro" id="IPR011623">
    <property type="entry name" value="7TMR_DISM_rcpt_extracell_dom1"/>
</dbReference>
<protein>
    <recommendedName>
        <fullName evidence="3">histidine kinase</fullName>
        <ecNumber evidence="3">2.7.13.3</ecNumber>
    </recommendedName>
</protein>
<feature type="domain" description="Response regulatory" evidence="16">
    <location>
        <begin position="900"/>
        <end position="1019"/>
    </location>
</feature>
<evidence type="ECO:0000313" key="19">
    <source>
        <dbReference type="Proteomes" id="UP001156706"/>
    </source>
</evidence>
<gene>
    <name evidence="18" type="ORF">GCM10007907_04370</name>
</gene>
<dbReference type="Proteomes" id="UP001156706">
    <property type="component" value="Unassembled WGS sequence"/>
</dbReference>
<dbReference type="Pfam" id="PF00512">
    <property type="entry name" value="HisKA"/>
    <property type="match status" value="1"/>
</dbReference>
<feature type="modified residue" description="Phosphohistidine" evidence="12">
    <location>
        <position position="1104"/>
    </location>
</feature>
<dbReference type="SMART" id="SM00073">
    <property type="entry name" value="HPT"/>
    <property type="match status" value="1"/>
</dbReference>
<dbReference type="PROSITE" id="PS50110">
    <property type="entry name" value="RESPONSE_REGULATORY"/>
    <property type="match status" value="2"/>
</dbReference>
<evidence type="ECO:0000256" key="6">
    <source>
        <dbReference type="ARBA" id="ARBA00022692"/>
    </source>
</evidence>
<feature type="transmembrane region" description="Helical" evidence="14">
    <location>
        <begin position="387"/>
        <end position="409"/>
    </location>
</feature>
<feature type="transmembrane region" description="Helical" evidence="14">
    <location>
        <begin position="298"/>
        <end position="318"/>
    </location>
</feature>
<dbReference type="InterPro" id="IPR003594">
    <property type="entry name" value="HATPase_dom"/>
</dbReference>
<dbReference type="InterPro" id="IPR011006">
    <property type="entry name" value="CheY-like_superfamily"/>
</dbReference>
<dbReference type="Pfam" id="PF01627">
    <property type="entry name" value="Hpt"/>
    <property type="match status" value="1"/>
</dbReference>
<dbReference type="InterPro" id="IPR036641">
    <property type="entry name" value="HPT_dom_sf"/>
</dbReference>
<evidence type="ECO:0000256" key="12">
    <source>
        <dbReference type="PROSITE-ProRule" id="PRU00110"/>
    </source>
</evidence>
<dbReference type="InterPro" id="IPR001789">
    <property type="entry name" value="Sig_transdc_resp-reg_receiver"/>
</dbReference>
<feature type="domain" description="Histidine kinase" evidence="15">
    <location>
        <begin position="517"/>
        <end position="738"/>
    </location>
</feature>
<dbReference type="PROSITE" id="PS50109">
    <property type="entry name" value="HIS_KIN"/>
    <property type="match status" value="1"/>
</dbReference>
<dbReference type="PRINTS" id="PR00344">
    <property type="entry name" value="BCTRLSENSOR"/>
</dbReference>
<feature type="modified residue" description="4-aspartylphosphate" evidence="13">
    <location>
        <position position="952"/>
    </location>
</feature>
<evidence type="ECO:0000256" key="1">
    <source>
        <dbReference type="ARBA" id="ARBA00000085"/>
    </source>
</evidence>
<accession>A0ABQ5YB53</accession>
<dbReference type="Pfam" id="PF07695">
    <property type="entry name" value="7TMR-DISM_7TM"/>
    <property type="match status" value="1"/>
</dbReference>
<keyword evidence="19" id="KW-1185">Reference proteome</keyword>
<feature type="domain" description="HPt" evidence="17">
    <location>
        <begin position="1065"/>
        <end position="1160"/>
    </location>
</feature>
<keyword evidence="6 14" id="KW-0812">Transmembrane</keyword>
<evidence type="ECO:0000256" key="4">
    <source>
        <dbReference type="ARBA" id="ARBA00022475"/>
    </source>
</evidence>
<evidence type="ECO:0000259" key="17">
    <source>
        <dbReference type="PROSITE" id="PS50894"/>
    </source>
</evidence>
<keyword evidence="9 14" id="KW-1133">Transmembrane helix</keyword>
<feature type="transmembrane region" description="Helical" evidence="14">
    <location>
        <begin position="357"/>
        <end position="380"/>
    </location>
</feature>
<feature type="domain" description="Response regulatory" evidence="16">
    <location>
        <begin position="757"/>
        <end position="877"/>
    </location>
</feature>
<dbReference type="InterPro" id="IPR036890">
    <property type="entry name" value="HATPase_C_sf"/>
</dbReference>
<dbReference type="Gene3D" id="1.20.120.160">
    <property type="entry name" value="HPT domain"/>
    <property type="match status" value="1"/>
</dbReference>
<feature type="transmembrane region" description="Helical" evidence="14">
    <location>
        <begin position="241"/>
        <end position="259"/>
    </location>
</feature>
<dbReference type="InterPro" id="IPR003661">
    <property type="entry name" value="HisK_dim/P_dom"/>
</dbReference>
<dbReference type="InterPro" id="IPR036097">
    <property type="entry name" value="HisK_dim/P_sf"/>
</dbReference>
<dbReference type="SUPFAM" id="SSF47226">
    <property type="entry name" value="Histidine-containing phosphotransfer domain, HPT domain"/>
    <property type="match status" value="1"/>
</dbReference>
<dbReference type="PANTHER" id="PTHR45339">
    <property type="entry name" value="HYBRID SIGNAL TRANSDUCTION HISTIDINE KINASE J"/>
    <property type="match status" value="1"/>
</dbReference>
<evidence type="ECO:0000256" key="9">
    <source>
        <dbReference type="ARBA" id="ARBA00022989"/>
    </source>
</evidence>
<feature type="transmembrane region" description="Helical" evidence="14">
    <location>
        <begin position="266"/>
        <end position="286"/>
    </location>
</feature>
<keyword evidence="11 14" id="KW-0472">Membrane</keyword>
<proteinExistence type="predicted"/>
<evidence type="ECO:0000256" key="3">
    <source>
        <dbReference type="ARBA" id="ARBA00012438"/>
    </source>
</evidence>
<evidence type="ECO:0000256" key="7">
    <source>
        <dbReference type="ARBA" id="ARBA00022741"/>
    </source>
</evidence>
<dbReference type="CDD" id="cd00088">
    <property type="entry name" value="HPT"/>
    <property type="match status" value="1"/>
</dbReference>
<dbReference type="SUPFAM" id="SSF47384">
    <property type="entry name" value="Homodimeric domain of signal transducing histidine kinase"/>
    <property type="match status" value="1"/>
</dbReference>
<dbReference type="PANTHER" id="PTHR45339:SF1">
    <property type="entry name" value="HYBRID SIGNAL TRANSDUCTION HISTIDINE KINASE J"/>
    <property type="match status" value="1"/>
</dbReference>
<name>A0ABQ5YB53_9NEIS</name>
<feature type="modified residue" description="4-aspartylphosphate" evidence="13">
    <location>
        <position position="810"/>
    </location>
</feature>
<keyword evidence="5 13" id="KW-0597">Phosphoprotein</keyword>
<feature type="transmembrane region" description="Helical" evidence="14">
    <location>
        <begin position="330"/>
        <end position="351"/>
    </location>
</feature>
<keyword evidence="7" id="KW-0547">Nucleotide-binding</keyword>
<dbReference type="Pfam" id="PF07696">
    <property type="entry name" value="7TMR-DISMED2"/>
    <property type="match status" value="1"/>
</dbReference>
<evidence type="ECO:0000256" key="10">
    <source>
        <dbReference type="ARBA" id="ARBA00023012"/>
    </source>
</evidence>
<comment type="subcellular location">
    <subcellularLocation>
        <location evidence="2">Cell membrane</location>
        <topology evidence="2">Multi-pass membrane protein</topology>
    </subcellularLocation>
</comment>
<dbReference type="EMBL" id="BSOG01000001">
    <property type="protein sequence ID" value="GLR11647.1"/>
    <property type="molecule type" value="Genomic_DNA"/>
</dbReference>
<dbReference type="Gene3D" id="2.60.40.2380">
    <property type="match status" value="1"/>
</dbReference>
<dbReference type="CDD" id="cd16922">
    <property type="entry name" value="HATPase_EvgS-ArcB-TorS-like"/>
    <property type="match status" value="1"/>
</dbReference>
<evidence type="ECO:0000256" key="13">
    <source>
        <dbReference type="PROSITE-ProRule" id="PRU00169"/>
    </source>
</evidence>
<dbReference type="CDD" id="cd00082">
    <property type="entry name" value="HisKA"/>
    <property type="match status" value="1"/>
</dbReference>
<evidence type="ECO:0000313" key="18">
    <source>
        <dbReference type="EMBL" id="GLR11647.1"/>
    </source>
</evidence>